<dbReference type="HOGENOM" id="CLU_172714_0_0_1"/>
<evidence type="ECO:0000256" key="1">
    <source>
        <dbReference type="SAM" id="MobiDB-lite"/>
    </source>
</evidence>
<feature type="compositionally biased region" description="Low complexity" evidence="1">
    <location>
        <begin position="1"/>
        <end position="26"/>
    </location>
</feature>
<protein>
    <submittedName>
        <fullName evidence="2">Uncharacterized protein</fullName>
    </submittedName>
</protein>
<evidence type="ECO:0000313" key="2">
    <source>
        <dbReference type="EMBL" id="KDQ54740.1"/>
    </source>
</evidence>
<evidence type="ECO:0000313" key="3">
    <source>
        <dbReference type="Proteomes" id="UP000027265"/>
    </source>
</evidence>
<sequence length="100" mass="10601">MSPFARPSAAAPTISSPLASSSSRSLGLNRPTPTRNESFARSRPLRPFPSIANSLSHPSSKSSGLSAPGKKPVKLIEPPKRFQGGSFTLNLTQAELSRQD</sequence>
<feature type="compositionally biased region" description="Polar residues" evidence="1">
    <location>
        <begin position="85"/>
        <end position="100"/>
    </location>
</feature>
<name>A0A067PLN2_9AGAM</name>
<organism evidence="2 3">
    <name type="scientific">Jaapia argillacea MUCL 33604</name>
    <dbReference type="NCBI Taxonomy" id="933084"/>
    <lineage>
        <taxon>Eukaryota</taxon>
        <taxon>Fungi</taxon>
        <taxon>Dikarya</taxon>
        <taxon>Basidiomycota</taxon>
        <taxon>Agaricomycotina</taxon>
        <taxon>Agaricomycetes</taxon>
        <taxon>Agaricomycetidae</taxon>
        <taxon>Jaapiales</taxon>
        <taxon>Jaapiaceae</taxon>
        <taxon>Jaapia</taxon>
    </lineage>
</organism>
<feature type="region of interest" description="Disordered" evidence="1">
    <location>
        <begin position="1"/>
        <end position="100"/>
    </location>
</feature>
<reference evidence="3" key="1">
    <citation type="journal article" date="2014" name="Proc. Natl. Acad. Sci. U.S.A.">
        <title>Extensive sampling of basidiomycete genomes demonstrates inadequacy of the white-rot/brown-rot paradigm for wood decay fungi.</title>
        <authorList>
            <person name="Riley R."/>
            <person name="Salamov A.A."/>
            <person name="Brown D.W."/>
            <person name="Nagy L.G."/>
            <person name="Floudas D."/>
            <person name="Held B.W."/>
            <person name="Levasseur A."/>
            <person name="Lombard V."/>
            <person name="Morin E."/>
            <person name="Otillar R."/>
            <person name="Lindquist E.A."/>
            <person name="Sun H."/>
            <person name="LaButti K.M."/>
            <person name="Schmutz J."/>
            <person name="Jabbour D."/>
            <person name="Luo H."/>
            <person name="Baker S.E."/>
            <person name="Pisabarro A.G."/>
            <person name="Walton J.D."/>
            <person name="Blanchette R.A."/>
            <person name="Henrissat B."/>
            <person name="Martin F."/>
            <person name="Cullen D."/>
            <person name="Hibbett D.S."/>
            <person name="Grigoriev I.V."/>
        </authorList>
    </citation>
    <scope>NUCLEOTIDE SEQUENCE [LARGE SCALE GENOMIC DNA]</scope>
    <source>
        <strain evidence="3">MUCL 33604</strain>
    </source>
</reference>
<dbReference type="EMBL" id="KL197727">
    <property type="protein sequence ID" value="KDQ54740.1"/>
    <property type="molecule type" value="Genomic_DNA"/>
</dbReference>
<gene>
    <name evidence="2" type="ORF">JAAARDRAFT_134483</name>
</gene>
<proteinExistence type="predicted"/>
<dbReference type="InParanoid" id="A0A067PLN2"/>
<feature type="compositionally biased region" description="Low complexity" evidence="1">
    <location>
        <begin position="54"/>
        <end position="70"/>
    </location>
</feature>
<keyword evidence="3" id="KW-1185">Reference proteome</keyword>
<accession>A0A067PLN2</accession>
<dbReference type="AlphaFoldDB" id="A0A067PLN2"/>
<dbReference type="Proteomes" id="UP000027265">
    <property type="component" value="Unassembled WGS sequence"/>
</dbReference>